<keyword evidence="1" id="KW-0175">Coiled coil</keyword>
<name>C6LGB0_9FIRM</name>
<evidence type="ECO:0000259" key="3">
    <source>
        <dbReference type="PROSITE" id="PS51737"/>
    </source>
</evidence>
<dbReference type="AlphaFoldDB" id="C6LGB0"/>
<feature type="coiled-coil region" evidence="1">
    <location>
        <begin position="470"/>
        <end position="539"/>
    </location>
</feature>
<dbReference type="Pfam" id="PF00239">
    <property type="entry name" value="Resolvase"/>
    <property type="match status" value="1"/>
</dbReference>
<dbReference type="OrthoDB" id="9804620at2"/>
<dbReference type="Pfam" id="PF13408">
    <property type="entry name" value="Zn_ribbon_recom"/>
    <property type="match status" value="1"/>
</dbReference>
<dbReference type="PROSITE" id="PS51736">
    <property type="entry name" value="RECOMBINASES_3"/>
    <property type="match status" value="1"/>
</dbReference>
<dbReference type="InterPro" id="IPR011109">
    <property type="entry name" value="DNA_bind_recombinase_dom"/>
</dbReference>
<gene>
    <name evidence="4" type="ORF">BRYFOR_07670</name>
</gene>
<dbReference type="Gene3D" id="3.40.50.1390">
    <property type="entry name" value="Resolvase, N-terminal catalytic domain"/>
    <property type="match status" value="1"/>
</dbReference>
<reference evidence="4" key="1">
    <citation type="submission" date="2009-07" db="EMBL/GenBank/DDBJ databases">
        <authorList>
            <person name="Weinstock G."/>
            <person name="Sodergren E."/>
            <person name="Clifton S."/>
            <person name="Fulton L."/>
            <person name="Fulton B."/>
            <person name="Courtney L."/>
            <person name="Fronick C."/>
            <person name="Harrison M."/>
            <person name="Strong C."/>
            <person name="Farmer C."/>
            <person name="Delahaunty K."/>
            <person name="Markovic C."/>
            <person name="Hall O."/>
            <person name="Minx P."/>
            <person name="Tomlinson C."/>
            <person name="Mitreva M."/>
            <person name="Nelson J."/>
            <person name="Hou S."/>
            <person name="Wollam A."/>
            <person name="Pepin K.H."/>
            <person name="Johnson M."/>
            <person name="Bhonagiri V."/>
            <person name="Nash W.E."/>
            <person name="Warren W."/>
            <person name="Chinwalla A."/>
            <person name="Mardis E.R."/>
            <person name="Wilson R.K."/>
        </authorList>
    </citation>
    <scope>NUCLEOTIDE SEQUENCE [LARGE SCALE GENOMIC DNA]</scope>
    <source>
        <strain evidence="4">DSM 14469</strain>
    </source>
</reference>
<dbReference type="SUPFAM" id="SSF53041">
    <property type="entry name" value="Resolvase-like"/>
    <property type="match status" value="1"/>
</dbReference>
<accession>C6LGB0</accession>
<protein>
    <submittedName>
        <fullName evidence="4">Resolvase, N-terminal domain protein</fullName>
    </submittedName>
</protein>
<dbReference type="STRING" id="168384.SAMN05660368_03796"/>
<dbReference type="Gene3D" id="3.90.1750.20">
    <property type="entry name" value="Putative Large Serine Recombinase, Chain B, Domain 2"/>
    <property type="match status" value="1"/>
</dbReference>
<dbReference type="PROSITE" id="PS51737">
    <property type="entry name" value="RECOMBINASE_DNA_BIND"/>
    <property type="match status" value="1"/>
</dbReference>
<dbReference type="InterPro" id="IPR036162">
    <property type="entry name" value="Resolvase-like_N_sf"/>
</dbReference>
<evidence type="ECO:0000259" key="2">
    <source>
        <dbReference type="PROSITE" id="PS51736"/>
    </source>
</evidence>
<dbReference type="SMART" id="SM00857">
    <property type="entry name" value="Resolvase"/>
    <property type="match status" value="1"/>
</dbReference>
<dbReference type="InterPro" id="IPR006119">
    <property type="entry name" value="Resolv_N"/>
</dbReference>
<dbReference type="CDD" id="cd00338">
    <property type="entry name" value="Ser_Recombinase"/>
    <property type="match status" value="1"/>
</dbReference>
<dbReference type="EMBL" id="ACCL02000011">
    <property type="protein sequence ID" value="EET60474.1"/>
    <property type="molecule type" value="Genomic_DNA"/>
</dbReference>
<dbReference type="RefSeq" id="WP_006862455.1">
    <property type="nucleotide sequence ID" value="NZ_ACCL02000011.1"/>
</dbReference>
<keyword evidence="5" id="KW-1185">Reference proteome</keyword>
<feature type="domain" description="Recombinase" evidence="3">
    <location>
        <begin position="183"/>
        <end position="338"/>
    </location>
</feature>
<dbReference type="InterPro" id="IPR038109">
    <property type="entry name" value="DNA_bind_recomb_sf"/>
</dbReference>
<evidence type="ECO:0000313" key="4">
    <source>
        <dbReference type="EMBL" id="EET60474.1"/>
    </source>
</evidence>
<dbReference type="GO" id="GO:0000150">
    <property type="term" value="F:DNA strand exchange activity"/>
    <property type="evidence" value="ECO:0007669"/>
    <property type="project" value="InterPro"/>
</dbReference>
<proteinExistence type="predicted"/>
<dbReference type="PANTHER" id="PTHR30461:SF23">
    <property type="entry name" value="DNA RECOMBINASE-RELATED"/>
    <property type="match status" value="1"/>
</dbReference>
<comment type="caution">
    <text evidence="4">The sequence shown here is derived from an EMBL/GenBank/DDBJ whole genome shotgun (WGS) entry which is preliminary data.</text>
</comment>
<dbReference type="GO" id="GO:0003677">
    <property type="term" value="F:DNA binding"/>
    <property type="evidence" value="ECO:0007669"/>
    <property type="project" value="InterPro"/>
</dbReference>
<dbReference type="PANTHER" id="PTHR30461">
    <property type="entry name" value="DNA-INVERTASE FROM LAMBDOID PROPHAGE"/>
    <property type="match status" value="1"/>
</dbReference>
<evidence type="ECO:0000256" key="1">
    <source>
        <dbReference type="SAM" id="Coils"/>
    </source>
</evidence>
<dbReference type="InterPro" id="IPR025827">
    <property type="entry name" value="Zn_ribbon_recom_dom"/>
</dbReference>
<dbReference type="Proteomes" id="UP000005561">
    <property type="component" value="Unassembled WGS sequence"/>
</dbReference>
<dbReference type="InterPro" id="IPR050639">
    <property type="entry name" value="SSR_resolvase"/>
</dbReference>
<dbReference type="Pfam" id="PF07508">
    <property type="entry name" value="Recombinase"/>
    <property type="match status" value="1"/>
</dbReference>
<organism evidence="4 5">
    <name type="scientific">Marvinbryantia formatexigens DSM 14469</name>
    <dbReference type="NCBI Taxonomy" id="478749"/>
    <lineage>
        <taxon>Bacteria</taxon>
        <taxon>Bacillati</taxon>
        <taxon>Bacillota</taxon>
        <taxon>Clostridia</taxon>
        <taxon>Lachnospirales</taxon>
        <taxon>Lachnospiraceae</taxon>
        <taxon>Marvinbryantia</taxon>
    </lineage>
</organism>
<evidence type="ECO:0000313" key="5">
    <source>
        <dbReference type="Proteomes" id="UP000005561"/>
    </source>
</evidence>
<feature type="domain" description="Resolvase/invertase-type recombinase catalytic" evidence="2">
    <location>
        <begin position="28"/>
        <end position="176"/>
    </location>
</feature>
<dbReference type="SUPFAM" id="SSF57997">
    <property type="entry name" value="Tropomyosin"/>
    <property type="match status" value="1"/>
</dbReference>
<sequence length="645" mass="75236">MEGEQKNGINTGFGESFCRTEAETGRQKVAAYIRVSTDLSDQENSYETQERYFQQLLTKNASWISAGIYSDYGRSGTNGEKRTGFKRILRHCREGKINRIVCKSISRFARNTADFMIALRTLRDYHVTIMFEKEALDTAEPTSEFILTALGAIAQEESRSISGNIRWGMQKRFPRGDVRNQKLYGYQYNGKMVITDSGYQYKDIETVEAEAEIVRWIFQMAADGMPFHTIAGELNREGISSPESFYSRKRKAHPEKGQLYKNLDEGWTARHISQILHRERYAGDVLIQKTFTLDYLSHQTRINRGEVTQYLVRNHHTAIIDRELYEEASKIVRMNADTYGKHRKKRQMRAFSGRLLCAECGRYFHVRNTKFHPIWFCPSTTLNNGKIICHSEKVYEKQIVRMFRRAVMERFRLTTLPLVDEAKLADIMSGRFALDDARKIPFSDEAAHFVPQMQKRLEDACRLDYIERDRSFLKSQISDAGRKIESLQRELCLLESRKQSHKAELCIREQEMKEIMTGLKETEQKLAKEKEREQKLTERMNYLEAYWTELEENYDCREKTIAWMKGLPVGQSGTVEFLNGITEEHISAFVLSITVHSPLQYTVHWFDDTRTEVEMHTNIGDFRNTAGHCDGQCMMERDCRRTGER</sequence>
<dbReference type="eggNOG" id="COG1961">
    <property type="taxonomic scope" value="Bacteria"/>
</dbReference>